<accession>A0A1H4QQI5</accession>
<dbReference type="Pfam" id="PF00271">
    <property type="entry name" value="Helicase_C"/>
    <property type="match status" value="1"/>
</dbReference>
<dbReference type="GO" id="GO:0004386">
    <property type="term" value="F:helicase activity"/>
    <property type="evidence" value="ECO:0007669"/>
    <property type="project" value="UniProtKB-KW"/>
</dbReference>
<dbReference type="PROSITE" id="PS51192">
    <property type="entry name" value="HELICASE_ATP_BIND_1"/>
    <property type="match status" value="1"/>
</dbReference>
<dbReference type="SUPFAM" id="SSF52540">
    <property type="entry name" value="P-loop containing nucleoside triphosphate hydrolases"/>
    <property type="match status" value="1"/>
</dbReference>
<dbReference type="Gene3D" id="3.40.50.300">
    <property type="entry name" value="P-loop containing nucleotide triphosphate hydrolases"/>
    <property type="match status" value="2"/>
</dbReference>
<dbReference type="GO" id="GO:0005524">
    <property type="term" value="F:ATP binding"/>
    <property type="evidence" value="ECO:0007669"/>
    <property type="project" value="InterPro"/>
</dbReference>
<dbReference type="RefSeq" id="WP_068742581.1">
    <property type="nucleotide sequence ID" value="NZ_CBDRGN010000001.1"/>
</dbReference>
<evidence type="ECO:0000313" key="3">
    <source>
        <dbReference type="Proteomes" id="UP000182241"/>
    </source>
</evidence>
<proteinExistence type="predicted"/>
<keyword evidence="3" id="KW-1185">Reference proteome</keyword>
<dbReference type="AlphaFoldDB" id="A0A1H4QQI5"/>
<name>A0A1H4QQI5_TSUTY</name>
<dbReference type="PANTHER" id="PTHR47396:SF2">
    <property type="entry name" value="HELICASE ATP-BINDING DOMAIN-CONTAINING PROTEIN"/>
    <property type="match status" value="1"/>
</dbReference>
<organism evidence="2 3">
    <name type="scientific">Tsukamurella tyrosinosolvens</name>
    <dbReference type="NCBI Taxonomy" id="57704"/>
    <lineage>
        <taxon>Bacteria</taxon>
        <taxon>Bacillati</taxon>
        <taxon>Actinomycetota</taxon>
        <taxon>Actinomycetes</taxon>
        <taxon>Mycobacteriales</taxon>
        <taxon>Tsukamurellaceae</taxon>
        <taxon>Tsukamurella</taxon>
    </lineage>
</organism>
<protein>
    <submittedName>
        <fullName evidence="2">Superfamily II DNA or RNA helicase</fullName>
    </submittedName>
</protein>
<dbReference type="GO" id="GO:0003677">
    <property type="term" value="F:DNA binding"/>
    <property type="evidence" value="ECO:0007669"/>
    <property type="project" value="InterPro"/>
</dbReference>
<dbReference type="PANTHER" id="PTHR47396">
    <property type="entry name" value="TYPE I RESTRICTION ENZYME ECOKI R PROTEIN"/>
    <property type="match status" value="1"/>
</dbReference>
<sequence>MQLREWQREAVEQFRISRRSSFLAVACPGAGKTTFALTAAREYLDSGKARRVIVVAPTLAVASQWAAHGLLKLAAALPAEGIDTDGCEGLVLTYASLLGATGARIGEAIDRDTRRSGTLVILDEVHHAAEDSKYGLALTRAFSGARKRLLLSGTPWRTDAREAIPFARWTADGEMIADVSYSYADALRDKVCRPVEFVAVSTTANWQDAKGPQSVKVSIERPIPRSARGSVLRSTLDDGEWLRGVLAEAHAHLMMQRREIPDAGGLIVARDVEHAYMVRRVLAETTGIEAPVAVGSDDGAAVIDRFRRSSDPWLISVMLVSEGTDIPRLTTLVYSTNKATPLLMTQIMGRVIRTRRGEDVTARMFMPSMHHLWEIALDIDQQALQVLQPRVRRTRKAVTAPKQHAKSAHGASIGCEIEDIATVGQGTRIEREQMSKSQQDFARIFATVKG</sequence>
<dbReference type="InterPro" id="IPR027417">
    <property type="entry name" value="P-loop_NTPase"/>
</dbReference>
<keyword evidence="2" id="KW-0547">Nucleotide-binding</keyword>
<dbReference type="EMBL" id="FNSA01000003">
    <property type="protein sequence ID" value="SEC21930.1"/>
    <property type="molecule type" value="Genomic_DNA"/>
</dbReference>
<evidence type="ECO:0000313" key="2">
    <source>
        <dbReference type="EMBL" id="SEC21930.1"/>
    </source>
</evidence>
<dbReference type="InterPro" id="IPR003593">
    <property type="entry name" value="AAA+_ATPase"/>
</dbReference>
<dbReference type="GO" id="GO:0005829">
    <property type="term" value="C:cytosol"/>
    <property type="evidence" value="ECO:0007669"/>
    <property type="project" value="TreeGrafter"/>
</dbReference>
<dbReference type="GO" id="GO:0016787">
    <property type="term" value="F:hydrolase activity"/>
    <property type="evidence" value="ECO:0007669"/>
    <property type="project" value="InterPro"/>
</dbReference>
<evidence type="ECO:0000259" key="1">
    <source>
        <dbReference type="PROSITE" id="PS51192"/>
    </source>
</evidence>
<dbReference type="InterPro" id="IPR050742">
    <property type="entry name" value="Helicase_Restrict-Modif_Enz"/>
</dbReference>
<dbReference type="SMART" id="SM00487">
    <property type="entry name" value="DEXDc"/>
    <property type="match status" value="1"/>
</dbReference>
<dbReference type="SMART" id="SM00382">
    <property type="entry name" value="AAA"/>
    <property type="match status" value="1"/>
</dbReference>
<dbReference type="InterPro" id="IPR001650">
    <property type="entry name" value="Helicase_C-like"/>
</dbReference>
<dbReference type="OrthoDB" id="5165890at2"/>
<dbReference type="Proteomes" id="UP000182241">
    <property type="component" value="Unassembled WGS sequence"/>
</dbReference>
<dbReference type="InterPro" id="IPR014001">
    <property type="entry name" value="Helicase_ATP-bd"/>
</dbReference>
<feature type="domain" description="Helicase ATP-binding" evidence="1">
    <location>
        <begin position="13"/>
        <end position="173"/>
    </location>
</feature>
<gene>
    <name evidence="2" type="ORF">SAMN04489793_1819</name>
</gene>
<keyword evidence="2" id="KW-0067">ATP-binding</keyword>
<keyword evidence="2" id="KW-0378">Hydrolase</keyword>
<dbReference type="Pfam" id="PF04851">
    <property type="entry name" value="ResIII"/>
    <property type="match status" value="1"/>
</dbReference>
<reference evidence="3" key="1">
    <citation type="submission" date="2016-10" db="EMBL/GenBank/DDBJ databases">
        <authorList>
            <person name="Varghese N."/>
            <person name="Submissions S."/>
        </authorList>
    </citation>
    <scope>NUCLEOTIDE SEQUENCE [LARGE SCALE GENOMIC DNA]</scope>
    <source>
        <strain evidence="3">DSM 44234</strain>
    </source>
</reference>
<keyword evidence="2" id="KW-0347">Helicase</keyword>
<dbReference type="STRING" id="57704.SAMN04489793_1819"/>
<dbReference type="InterPro" id="IPR006935">
    <property type="entry name" value="Helicase/UvrB_N"/>
</dbReference>